<dbReference type="Pfam" id="PF00583">
    <property type="entry name" value="Acetyltransf_1"/>
    <property type="match status" value="1"/>
</dbReference>
<dbReference type="PANTHER" id="PTHR13947:SF37">
    <property type="entry name" value="LD18367P"/>
    <property type="match status" value="1"/>
</dbReference>
<dbReference type="EMBL" id="JACGWS010000004">
    <property type="protein sequence ID" value="MBC8754532.1"/>
    <property type="molecule type" value="Genomic_DNA"/>
</dbReference>
<dbReference type="RefSeq" id="WP_187561886.1">
    <property type="nucleotide sequence ID" value="NZ_JACGWS010000004.1"/>
</dbReference>
<reference evidence="3 4" key="1">
    <citation type="submission" date="2020-07" db="EMBL/GenBank/DDBJ databases">
        <title>Description of Kordia aestuariivivens sp. nov., isolated from a tidal flat.</title>
        <authorList>
            <person name="Park S."/>
            <person name="Yoon J.-H."/>
        </authorList>
    </citation>
    <scope>NUCLEOTIDE SEQUENCE [LARGE SCALE GENOMIC DNA]</scope>
    <source>
        <strain evidence="3 4">YSTF-M3</strain>
    </source>
</reference>
<comment type="caution">
    <text evidence="3">The sequence shown here is derived from an EMBL/GenBank/DDBJ whole genome shotgun (WGS) entry which is preliminary data.</text>
</comment>
<accession>A0ABR7Q7I8</accession>
<dbReference type="PROSITE" id="PS51186">
    <property type="entry name" value="GNAT"/>
    <property type="match status" value="1"/>
</dbReference>
<name>A0ABR7Q7I8_9FLAO</name>
<dbReference type="CDD" id="cd04301">
    <property type="entry name" value="NAT_SF"/>
    <property type="match status" value="1"/>
</dbReference>
<dbReference type="Gene3D" id="3.40.630.30">
    <property type="match status" value="1"/>
</dbReference>
<proteinExistence type="predicted"/>
<dbReference type="SUPFAM" id="SSF55729">
    <property type="entry name" value="Acyl-CoA N-acyltransferases (Nat)"/>
    <property type="match status" value="1"/>
</dbReference>
<evidence type="ECO:0000313" key="4">
    <source>
        <dbReference type="Proteomes" id="UP000619238"/>
    </source>
</evidence>
<evidence type="ECO:0000259" key="2">
    <source>
        <dbReference type="PROSITE" id="PS51186"/>
    </source>
</evidence>
<keyword evidence="4" id="KW-1185">Reference proteome</keyword>
<organism evidence="3 4">
    <name type="scientific">Kordia aestuariivivens</name>
    <dbReference type="NCBI Taxonomy" id="2759037"/>
    <lineage>
        <taxon>Bacteria</taxon>
        <taxon>Pseudomonadati</taxon>
        <taxon>Bacteroidota</taxon>
        <taxon>Flavobacteriia</taxon>
        <taxon>Flavobacteriales</taxon>
        <taxon>Flavobacteriaceae</taxon>
        <taxon>Kordia</taxon>
    </lineage>
</organism>
<sequence length="154" mass="17869">MDTLSIIPFDAQYVKDFYDLNIEWLETFFYVEPHDEEVLSQAKEYIIDAGGHIFFAKLNGEVVGTVALIKMESTVFELSKMAVVPSLRGKKIGQQLLQHCIDFAKEQNFEKLLLYSNRKLENAIYIYRKYGFIEIPIEVNNPYARGDIKMELVC</sequence>
<evidence type="ECO:0000313" key="3">
    <source>
        <dbReference type="EMBL" id="MBC8754532.1"/>
    </source>
</evidence>
<evidence type="ECO:0000256" key="1">
    <source>
        <dbReference type="ARBA" id="ARBA00022679"/>
    </source>
</evidence>
<dbReference type="InterPro" id="IPR016181">
    <property type="entry name" value="Acyl_CoA_acyltransferase"/>
</dbReference>
<dbReference type="Proteomes" id="UP000619238">
    <property type="component" value="Unassembled WGS sequence"/>
</dbReference>
<dbReference type="InterPro" id="IPR050769">
    <property type="entry name" value="NAT_camello-type"/>
</dbReference>
<keyword evidence="1" id="KW-0808">Transferase</keyword>
<gene>
    <name evidence="3" type="ORF">H2O64_07595</name>
</gene>
<protein>
    <submittedName>
        <fullName evidence="3">GNAT family N-acetyltransferase</fullName>
    </submittedName>
</protein>
<feature type="domain" description="N-acetyltransferase" evidence="2">
    <location>
        <begin position="4"/>
        <end position="154"/>
    </location>
</feature>
<dbReference type="InterPro" id="IPR000182">
    <property type="entry name" value="GNAT_dom"/>
</dbReference>
<dbReference type="PANTHER" id="PTHR13947">
    <property type="entry name" value="GNAT FAMILY N-ACETYLTRANSFERASE"/>
    <property type="match status" value="1"/>
</dbReference>